<feature type="binding site" evidence="10">
    <location>
        <position position="182"/>
    </location>
    <ligand>
        <name>ATP</name>
        <dbReference type="ChEBI" id="CHEBI:30616"/>
    </ligand>
</feature>
<dbReference type="RefSeq" id="WP_191144238.1">
    <property type="nucleotide sequence ID" value="NZ_JACXAF010000007.1"/>
</dbReference>
<evidence type="ECO:0000313" key="12">
    <source>
        <dbReference type="EMBL" id="MBD1389132.1"/>
    </source>
</evidence>
<dbReference type="UniPathway" id="UPA01068">
    <property type="reaction ID" value="UER00298"/>
</dbReference>
<name>A0A8J6UPQ3_9GAMM</name>
<feature type="binding site" evidence="10">
    <location>
        <begin position="44"/>
        <end position="45"/>
    </location>
    <ligand>
        <name>substrate</name>
    </ligand>
</feature>
<accession>A0A8J6UPQ3</accession>
<comment type="pathway">
    <text evidence="1 10">Cofactor metabolism; pyridoxal 5'-phosphate salvage; pyridoxal 5'-phosphate from pyridoxal: step 1/1.</text>
</comment>
<proteinExistence type="inferred from homology"/>
<feature type="binding site" evidence="10">
    <location>
        <position position="9"/>
    </location>
    <ligand>
        <name>substrate</name>
    </ligand>
</feature>
<dbReference type="GO" id="GO:0009443">
    <property type="term" value="P:pyridoxal 5'-phosphate salvage"/>
    <property type="evidence" value="ECO:0007669"/>
    <property type="project" value="UniProtKB-UniRule"/>
</dbReference>
<comment type="similarity">
    <text evidence="9 10">Belongs to the pyridoxine kinase family. PdxY subfamily.</text>
</comment>
<feature type="binding site" evidence="10">
    <location>
        <position position="144"/>
    </location>
    <ligand>
        <name>ATP</name>
        <dbReference type="ChEBI" id="CHEBI:30616"/>
    </ligand>
</feature>
<sequence>MKGIISIQSHVVYGHAGNSAAVFPMQRMGLEVWPIHTVQFSNHTQYVQGWTGQVFAAEQIHHLVIGINAIGKLSQCQAVLSGYLGSAEQCQSVLSAVNKVKQANPDALYICDPVMGDPDKGCIVAPEVHQQMIQLLMPQADVIVPNQFELSQLAEQTISSLSEAVHAARRVISKGPEIVLVKHLHCLADHLFSMLLVTADEAYLIQRPKLEFDRAPVGVGDLISGLFSAQLVTGKSPVAAFEHTHNAVFDVLKTTQALHEWELQTIAAQQQLVTPQSQFKAQLLPKVDAVSARQFDQLAETLGREAINVVID</sequence>
<evidence type="ECO:0000259" key="11">
    <source>
        <dbReference type="Pfam" id="PF08543"/>
    </source>
</evidence>
<dbReference type="PANTHER" id="PTHR10534:SF2">
    <property type="entry name" value="PYRIDOXAL KINASE"/>
    <property type="match status" value="1"/>
</dbReference>
<keyword evidence="3 10" id="KW-0808">Transferase</keyword>
<dbReference type="EC" id="2.7.1.35" evidence="10"/>
<dbReference type="InterPro" id="IPR004625">
    <property type="entry name" value="PyrdxlKinase"/>
</dbReference>
<comment type="caution">
    <text evidence="12">The sequence shown here is derived from an EMBL/GenBank/DDBJ whole genome shotgun (WGS) entry which is preliminary data.</text>
</comment>
<evidence type="ECO:0000256" key="6">
    <source>
        <dbReference type="ARBA" id="ARBA00022840"/>
    </source>
</evidence>
<dbReference type="GO" id="GO:0000287">
    <property type="term" value="F:magnesium ion binding"/>
    <property type="evidence" value="ECO:0007669"/>
    <property type="project" value="UniProtKB-UniRule"/>
</dbReference>
<dbReference type="InterPro" id="IPR013749">
    <property type="entry name" value="PM/HMP-P_kinase-1"/>
</dbReference>
<keyword evidence="5 10" id="KW-0418">Kinase</keyword>
<dbReference type="NCBIfam" id="TIGR00687">
    <property type="entry name" value="pyridox_kin"/>
    <property type="match status" value="1"/>
</dbReference>
<dbReference type="AlphaFoldDB" id="A0A8J6UPQ3"/>
<feature type="domain" description="Pyridoxamine kinase/Phosphomethylpyrimidine kinase" evidence="11">
    <location>
        <begin position="69"/>
        <end position="255"/>
    </location>
</feature>
<dbReference type="CDD" id="cd01173">
    <property type="entry name" value="pyridoxal_pyridoxamine_kinase"/>
    <property type="match status" value="1"/>
</dbReference>
<dbReference type="HAMAP" id="MF_01639">
    <property type="entry name" value="PdxY"/>
    <property type="match status" value="1"/>
</dbReference>
<organism evidence="12 13">
    <name type="scientific">Neiella litorisoli</name>
    <dbReference type="NCBI Taxonomy" id="2771431"/>
    <lineage>
        <taxon>Bacteria</taxon>
        <taxon>Pseudomonadati</taxon>
        <taxon>Pseudomonadota</taxon>
        <taxon>Gammaproteobacteria</taxon>
        <taxon>Alteromonadales</taxon>
        <taxon>Echinimonadaceae</taxon>
        <taxon>Neiella</taxon>
    </lineage>
</organism>
<evidence type="ECO:0000256" key="10">
    <source>
        <dbReference type="HAMAP-Rule" id="MF_01639"/>
    </source>
</evidence>
<feature type="binding site" evidence="10">
    <location>
        <position position="221"/>
    </location>
    <ligand>
        <name>substrate</name>
    </ligand>
</feature>
<dbReference type="GO" id="GO:0005524">
    <property type="term" value="F:ATP binding"/>
    <property type="evidence" value="ECO:0007669"/>
    <property type="project" value="UniProtKB-UniRule"/>
</dbReference>
<dbReference type="InterPro" id="IPR023685">
    <property type="entry name" value="Pyridoxal_kinase_PdxY"/>
</dbReference>
<dbReference type="PANTHER" id="PTHR10534">
    <property type="entry name" value="PYRIDOXAL KINASE"/>
    <property type="match status" value="1"/>
</dbReference>
<evidence type="ECO:0000256" key="9">
    <source>
        <dbReference type="ARBA" id="ARBA00061702"/>
    </source>
</evidence>
<dbReference type="EMBL" id="JACXAF010000007">
    <property type="protein sequence ID" value="MBD1389132.1"/>
    <property type="molecule type" value="Genomic_DNA"/>
</dbReference>
<comment type="subunit">
    <text evidence="2 10">Homodimer.</text>
</comment>
<comment type="function">
    <text evidence="10">Pyridoxal kinase involved in the salvage pathway of pyridoxal 5'-phosphate (PLP). Catalyzes the phosphorylation of pyridoxal to PLP.</text>
</comment>
<keyword evidence="6 10" id="KW-0067">ATP-binding</keyword>
<dbReference type="Proteomes" id="UP000638014">
    <property type="component" value="Unassembled WGS sequence"/>
</dbReference>
<feature type="binding site" evidence="10">
    <location>
        <begin position="207"/>
        <end position="210"/>
    </location>
    <ligand>
        <name>ATP</name>
        <dbReference type="ChEBI" id="CHEBI:30616"/>
    </ligand>
</feature>
<evidence type="ECO:0000256" key="5">
    <source>
        <dbReference type="ARBA" id="ARBA00022777"/>
    </source>
</evidence>
<protein>
    <recommendedName>
        <fullName evidence="10">Pyridoxal kinase PdxY</fullName>
        <shortName evidence="10">PL kinase</shortName>
        <ecNumber evidence="10">2.7.1.35</ecNumber>
    </recommendedName>
</protein>
<keyword evidence="4 10" id="KW-0547">Nucleotide-binding</keyword>
<evidence type="ECO:0000256" key="1">
    <source>
        <dbReference type="ARBA" id="ARBA00005210"/>
    </source>
</evidence>
<dbReference type="SUPFAM" id="SSF53613">
    <property type="entry name" value="Ribokinase-like"/>
    <property type="match status" value="1"/>
</dbReference>
<keyword evidence="7 10" id="KW-0460">Magnesium</keyword>
<evidence type="ECO:0000256" key="8">
    <source>
        <dbReference type="ARBA" id="ARBA00049293"/>
    </source>
</evidence>
<dbReference type="GO" id="GO:0008478">
    <property type="term" value="F:pyridoxal kinase activity"/>
    <property type="evidence" value="ECO:0007669"/>
    <property type="project" value="UniProtKB-UniRule"/>
</dbReference>
<evidence type="ECO:0000256" key="2">
    <source>
        <dbReference type="ARBA" id="ARBA00011738"/>
    </source>
</evidence>
<feature type="binding site" evidence="10">
    <location>
        <position position="149"/>
    </location>
    <ligand>
        <name>ATP</name>
        <dbReference type="ChEBI" id="CHEBI:30616"/>
    </ligand>
</feature>
<dbReference type="GO" id="GO:0005829">
    <property type="term" value="C:cytosol"/>
    <property type="evidence" value="ECO:0007669"/>
    <property type="project" value="TreeGrafter"/>
</dbReference>
<comment type="cofactor">
    <cofactor evidence="10">
        <name>Mg(2+)</name>
        <dbReference type="ChEBI" id="CHEBI:18420"/>
    </cofactor>
</comment>
<evidence type="ECO:0000313" key="13">
    <source>
        <dbReference type="Proteomes" id="UP000638014"/>
    </source>
</evidence>
<dbReference type="Gene3D" id="3.40.1190.20">
    <property type="match status" value="1"/>
</dbReference>
<reference evidence="12" key="1">
    <citation type="submission" date="2020-09" db="EMBL/GenBank/DDBJ databases">
        <title>A novel bacterium of genus Neiella, isolated from South China Sea.</title>
        <authorList>
            <person name="Huang H."/>
            <person name="Mo K."/>
            <person name="Hu Y."/>
        </authorList>
    </citation>
    <scope>NUCLEOTIDE SEQUENCE</scope>
    <source>
        <strain evidence="12">HB171785</strain>
    </source>
</reference>
<evidence type="ECO:0000256" key="7">
    <source>
        <dbReference type="ARBA" id="ARBA00022842"/>
    </source>
</evidence>
<dbReference type="Pfam" id="PF08543">
    <property type="entry name" value="Phos_pyr_kin"/>
    <property type="match status" value="1"/>
</dbReference>
<feature type="binding site" evidence="10">
    <location>
        <position position="112"/>
    </location>
    <ligand>
        <name>ATP</name>
        <dbReference type="ChEBI" id="CHEBI:30616"/>
    </ligand>
</feature>
<comment type="catalytic activity">
    <reaction evidence="8 10">
        <text>pyridoxal + ATP = pyridoxal 5'-phosphate + ADP + H(+)</text>
        <dbReference type="Rhea" id="RHEA:10224"/>
        <dbReference type="ChEBI" id="CHEBI:15378"/>
        <dbReference type="ChEBI" id="CHEBI:17310"/>
        <dbReference type="ChEBI" id="CHEBI:30616"/>
        <dbReference type="ChEBI" id="CHEBI:456216"/>
        <dbReference type="ChEBI" id="CHEBI:597326"/>
        <dbReference type="EC" id="2.7.1.35"/>
    </reaction>
</comment>
<evidence type="ECO:0000256" key="4">
    <source>
        <dbReference type="ARBA" id="ARBA00022741"/>
    </source>
</evidence>
<keyword evidence="13" id="KW-1185">Reference proteome</keyword>
<dbReference type="InterPro" id="IPR029056">
    <property type="entry name" value="Ribokinase-like"/>
</dbReference>
<dbReference type="FunFam" id="3.40.1190.20:FF:000008">
    <property type="entry name" value="Pyridoxal kinase PdxY"/>
    <property type="match status" value="1"/>
</dbReference>
<gene>
    <name evidence="10 12" type="primary">pdxY</name>
    <name evidence="12" type="ORF">IC617_06795</name>
</gene>
<dbReference type="NCBIfam" id="NF004398">
    <property type="entry name" value="PRK05756.1"/>
    <property type="match status" value="1"/>
</dbReference>
<evidence type="ECO:0000256" key="3">
    <source>
        <dbReference type="ARBA" id="ARBA00022679"/>
    </source>
</evidence>